<dbReference type="InterPro" id="IPR018484">
    <property type="entry name" value="FGGY_N"/>
</dbReference>
<sequence length="469" mass="51359">MEQNILVLEASTTSAKAMVYGAESGIQCMAAEAYPPGTGGETQDADAIFALLMKLGREATAGRNIDAVSLGGTWHNLLVCGEDMRPLGRAYTWQWMGARGLTEELRRDAAHARQLYEKTGCMVHALYPVYKLRYLKEQGMDLRNARVFGQGSYNFFRLTGKRWVSASMLSGSGFLNIRERKIDPEMLELAGIPREALGREVTFLDTAPLTQEGAGLLGLKSGIPVVPTHPDGALNQVGALRDGAMTLSVGTSAALRLSQPKAHTAYEKGLWCYLSPVSWLLGAATSGACNCVDWAKASLFSGTVSYSELSDAAVDREHLPYFLPFLFGERCPGWQDGRLGGFAQVRPGHTSLELYHSVLEGVLFNIRQCMDGLTEEAGEPREILVSGGILKSPVWLKMLTNILERPVRPDLGEQASLVGGALLGKKVLQPDFDLQEYGAPVGEALEPDEDAEVYRRRYQEYLEIYRQSV</sequence>
<dbReference type="InterPro" id="IPR043129">
    <property type="entry name" value="ATPase_NBD"/>
</dbReference>
<comment type="caution">
    <text evidence="6">The sequence shown here is derived from an EMBL/GenBank/DDBJ whole genome shotgun (WGS) entry which is preliminary data.</text>
</comment>
<dbReference type="CDD" id="cd07770">
    <property type="entry name" value="ASKHA_NBD_FGGY_GntK"/>
    <property type="match status" value="1"/>
</dbReference>
<proteinExistence type="inferred from homology"/>
<organism evidence="6 7">
    <name type="scientific">Guopingia tenuis</name>
    <dbReference type="NCBI Taxonomy" id="2763656"/>
    <lineage>
        <taxon>Bacteria</taxon>
        <taxon>Bacillati</taxon>
        <taxon>Bacillota</taxon>
        <taxon>Clostridia</taxon>
        <taxon>Christensenellales</taxon>
        <taxon>Christensenellaceae</taxon>
        <taxon>Guopingia</taxon>
    </lineage>
</organism>
<dbReference type="PANTHER" id="PTHR43095:SF2">
    <property type="entry name" value="GLUCONOKINASE"/>
    <property type="match status" value="1"/>
</dbReference>
<evidence type="ECO:0000256" key="2">
    <source>
        <dbReference type="ARBA" id="ARBA00022679"/>
    </source>
</evidence>
<dbReference type="Pfam" id="PF02782">
    <property type="entry name" value="FGGY_C"/>
    <property type="match status" value="1"/>
</dbReference>
<dbReference type="AlphaFoldDB" id="A0A926DGL9"/>
<evidence type="ECO:0000313" key="6">
    <source>
        <dbReference type="EMBL" id="MBC8537462.1"/>
    </source>
</evidence>
<dbReference type="Proteomes" id="UP000617951">
    <property type="component" value="Unassembled WGS sequence"/>
</dbReference>
<keyword evidence="2" id="KW-0808">Transferase</keyword>
<dbReference type="GO" id="GO:0016301">
    <property type="term" value="F:kinase activity"/>
    <property type="evidence" value="ECO:0007669"/>
    <property type="project" value="UniProtKB-KW"/>
</dbReference>
<dbReference type="InterPro" id="IPR000577">
    <property type="entry name" value="Carb_kinase_FGGY"/>
</dbReference>
<dbReference type="PIRSF" id="PIRSF000538">
    <property type="entry name" value="GlpK"/>
    <property type="match status" value="1"/>
</dbReference>
<evidence type="ECO:0000256" key="3">
    <source>
        <dbReference type="ARBA" id="ARBA00022777"/>
    </source>
</evidence>
<protein>
    <submittedName>
        <fullName evidence="6">Uncharacterized protein</fullName>
    </submittedName>
</protein>
<evidence type="ECO:0000256" key="1">
    <source>
        <dbReference type="ARBA" id="ARBA00009156"/>
    </source>
</evidence>
<evidence type="ECO:0000259" key="5">
    <source>
        <dbReference type="Pfam" id="PF02782"/>
    </source>
</evidence>
<gene>
    <name evidence="6" type="ORF">H8693_00755</name>
</gene>
<accession>A0A926DGL9</accession>
<keyword evidence="7" id="KW-1185">Reference proteome</keyword>
<evidence type="ECO:0000313" key="7">
    <source>
        <dbReference type="Proteomes" id="UP000617951"/>
    </source>
</evidence>
<reference evidence="6" key="1">
    <citation type="submission" date="2020-08" db="EMBL/GenBank/DDBJ databases">
        <title>Genome public.</title>
        <authorList>
            <person name="Liu C."/>
            <person name="Sun Q."/>
        </authorList>
    </citation>
    <scope>NUCLEOTIDE SEQUENCE</scope>
    <source>
        <strain evidence="6">NSJ-63</strain>
    </source>
</reference>
<dbReference type="Gene3D" id="3.30.420.40">
    <property type="match status" value="2"/>
</dbReference>
<name>A0A926DGL9_9FIRM</name>
<dbReference type="GO" id="GO:0005975">
    <property type="term" value="P:carbohydrate metabolic process"/>
    <property type="evidence" value="ECO:0007669"/>
    <property type="project" value="InterPro"/>
</dbReference>
<dbReference type="InterPro" id="IPR050406">
    <property type="entry name" value="FGGY_Carb_Kinase"/>
</dbReference>
<feature type="domain" description="Carbohydrate kinase FGGY N-terminal" evidence="4">
    <location>
        <begin position="5"/>
        <end position="238"/>
    </location>
</feature>
<evidence type="ECO:0000259" key="4">
    <source>
        <dbReference type="Pfam" id="PF00370"/>
    </source>
</evidence>
<dbReference type="PANTHER" id="PTHR43095">
    <property type="entry name" value="SUGAR KINASE"/>
    <property type="match status" value="1"/>
</dbReference>
<dbReference type="Pfam" id="PF00370">
    <property type="entry name" value="FGGY_N"/>
    <property type="match status" value="1"/>
</dbReference>
<feature type="domain" description="Carbohydrate kinase FGGY C-terminal" evidence="5">
    <location>
        <begin position="246"/>
        <end position="424"/>
    </location>
</feature>
<dbReference type="EMBL" id="JACRSS010000001">
    <property type="protein sequence ID" value="MBC8537462.1"/>
    <property type="molecule type" value="Genomic_DNA"/>
</dbReference>
<comment type="similarity">
    <text evidence="1">Belongs to the FGGY kinase family.</text>
</comment>
<dbReference type="RefSeq" id="WP_249279373.1">
    <property type="nucleotide sequence ID" value="NZ_JACRSS010000001.1"/>
</dbReference>
<keyword evidence="3" id="KW-0418">Kinase</keyword>
<dbReference type="SUPFAM" id="SSF53067">
    <property type="entry name" value="Actin-like ATPase domain"/>
    <property type="match status" value="2"/>
</dbReference>
<dbReference type="InterPro" id="IPR018485">
    <property type="entry name" value="FGGY_C"/>
</dbReference>